<protein>
    <submittedName>
        <fullName evidence="5">BRASSINOSTEROID INSENSITIVE 1-associated receptor kinase 1</fullName>
    </submittedName>
</protein>
<evidence type="ECO:0000313" key="6">
    <source>
        <dbReference type="Proteomes" id="UP001153069"/>
    </source>
</evidence>
<dbReference type="Pfam" id="PF13855">
    <property type="entry name" value="LRR_8"/>
    <property type="match status" value="1"/>
</dbReference>
<gene>
    <name evidence="5" type="ORF">SEMRO_230_G093330.1</name>
</gene>
<keyword evidence="2" id="KW-0433">Leucine-rich repeat</keyword>
<keyword evidence="5" id="KW-0675">Receptor</keyword>
<evidence type="ECO:0000256" key="3">
    <source>
        <dbReference type="ARBA" id="ARBA00022737"/>
    </source>
</evidence>
<comment type="caution">
    <text evidence="5">The sequence shown here is derived from an EMBL/GenBank/DDBJ whole genome shotgun (WGS) entry which is preliminary data.</text>
</comment>
<dbReference type="InterPro" id="IPR032675">
    <property type="entry name" value="LRR_dom_sf"/>
</dbReference>
<feature type="signal peptide" evidence="4">
    <location>
        <begin position="1"/>
        <end position="24"/>
    </location>
</feature>
<dbReference type="Proteomes" id="UP001153069">
    <property type="component" value="Unassembled WGS sequence"/>
</dbReference>
<proteinExistence type="predicted"/>
<dbReference type="InterPro" id="IPR051848">
    <property type="entry name" value="PGIP"/>
</dbReference>
<keyword evidence="4" id="KW-0732">Signal</keyword>
<evidence type="ECO:0000256" key="2">
    <source>
        <dbReference type="ARBA" id="ARBA00022614"/>
    </source>
</evidence>
<name>A0A9N8DN79_9STRA</name>
<sequence length="353" mass="39938">MNLQRRLSYAFLLVWCCFVQHVSCAKLMKEVPYKLKNLCSDINAPVLQGRQKAKILSWLLEATSESSLKLKSSPQHRAACWMLFGDPNRKSVQGSRVVFRQRYALAVFYYATEGPKHWYPDVGNPNATTSAYKADGSHPWLSKFHECTWYGVKCSGTIIPFTFRPVVGLDISFFGVAGILPRELALLSNMKEIDLHGNDLQGVLPHMAVVNWKKLEYMRLHMNGLFGNLHKEMKEMKNLKQLILFGNYFAGTIPKELSQLKKLEVIDLYANQLEGRIPSELAALPKLRKLDLHDNNLIGVMPKEICERKLPVLIADCLGAKPEVRCDCCTVCCHGLPRMICKDVKTGETVIPS</sequence>
<dbReference type="SUPFAM" id="SSF52058">
    <property type="entry name" value="L domain-like"/>
    <property type="match status" value="1"/>
</dbReference>
<dbReference type="EMBL" id="CAICTM010000229">
    <property type="protein sequence ID" value="CAB9505416.1"/>
    <property type="molecule type" value="Genomic_DNA"/>
</dbReference>
<keyword evidence="5" id="KW-0418">Kinase</keyword>
<evidence type="ECO:0000256" key="1">
    <source>
        <dbReference type="ARBA" id="ARBA00004196"/>
    </source>
</evidence>
<comment type="subcellular location">
    <subcellularLocation>
        <location evidence="1">Cell envelope</location>
    </subcellularLocation>
</comment>
<feature type="chain" id="PRO_5040434412" evidence="4">
    <location>
        <begin position="25"/>
        <end position="353"/>
    </location>
</feature>
<dbReference type="InterPro" id="IPR001611">
    <property type="entry name" value="Leu-rich_rpt"/>
</dbReference>
<dbReference type="Gene3D" id="3.80.10.10">
    <property type="entry name" value="Ribonuclease Inhibitor"/>
    <property type="match status" value="1"/>
</dbReference>
<dbReference type="AlphaFoldDB" id="A0A9N8DN79"/>
<accession>A0A9N8DN79</accession>
<dbReference type="GO" id="GO:0016301">
    <property type="term" value="F:kinase activity"/>
    <property type="evidence" value="ECO:0007669"/>
    <property type="project" value="UniProtKB-KW"/>
</dbReference>
<keyword evidence="3" id="KW-0677">Repeat</keyword>
<dbReference type="OrthoDB" id="38061at2759"/>
<keyword evidence="5" id="KW-0808">Transferase</keyword>
<dbReference type="FunFam" id="3.80.10.10:FF:000041">
    <property type="entry name" value="LRR receptor-like serine/threonine-protein kinase ERECTA"/>
    <property type="match status" value="1"/>
</dbReference>
<keyword evidence="6" id="KW-1185">Reference proteome</keyword>
<evidence type="ECO:0000256" key="4">
    <source>
        <dbReference type="SAM" id="SignalP"/>
    </source>
</evidence>
<dbReference type="PANTHER" id="PTHR48059:SF30">
    <property type="entry name" value="OS06G0587000 PROTEIN"/>
    <property type="match status" value="1"/>
</dbReference>
<evidence type="ECO:0000313" key="5">
    <source>
        <dbReference type="EMBL" id="CAB9505416.1"/>
    </source>
</evidence>
<reference evidence="5" key="1">
    <citation type="submission" date="2020-06" db="EMBL/GenBank/DDBJ databases">
        <authorList>
            <consortium name="Plant Systems Biology data submission"/>
        </authorList>
    </citation>
    <scope>NUCLEOTIDE SEQUENCE</scope>
    <source>
        <strain evidence="5">D6</strain>
    </source>
</reference>
<organism evidence="5 6">
    <name type="scientific">Seminavis robusta</name>
    <dbReference type="NCBI Taxonomy" id="568900"/>
    <lineage>
        <taxon>Eukaryota</taxon>
        <taxon>Sar</taxon>
        <taxon>Stramenopiles</taxon>
        <taxon>Ochrophyta</taxon>
        <taxon>Bacillariophyta</taxon>
        <taxon>Bacillariophyceae</taxon>
        <taxon>Bacillariophycidae</taxon>
        <taxon>Naviculales</taxon>
        <taxon>Naviculaceae</taxon>
        <taxon>Seminavis</taxon>
    </lineage>
</organism>
<dbReference type="PANTHER" id="PTHR48059">
    <property type="entry name" value="POLYGALACTURONASE INHIBITOR 1"/>
    <property type="match status" value="1"/>
</dbReference>